<dbReference type="CDD" id="cd12117">
    <property type="entry name" value="A_NRPS_Srf_like"/>
    <property type="match status" value="1"/>
</dbReference>
<dbReference type="InterPro" id="IPR001031">
    <property type="entry name" value="Thioesterase"/>
</dbReference>
<dbReference type="InterPro" id="IPR000873">
    <property type="entry name" value="AMP-dep_synth/lig_dom"/>
</dbReference>
<dbReference type="InterPro" id="IPR036736">
    <property type="entry name" value="ACP-like_sf"/>
</dbReference>
<dbReference type="Pfam" id="PF00550">
    <property type="entry name" value="PP-binding"/>
    <property type="match status" value="2"/>
</dbReference>
<feature type="domain" description="Carrier" evidence="5">
    <location>
        <begin position="2033"/>
        <end position="2108"/>
    </location>
</feature>
<dbReference type="PROSITE" id="PS50075">
    <property type="entry name" value="CARRIER"/>
    <property type="match status" value="2"/>
</dbReference>
<dbReference type="PANTHER" id="PTHR45527:SF1">
    <property type="entry name" value="FATTY ACID SYNTHASE"/>
    <property type="match status" value="1"/>
</dbReference>
<dbReference type="FunFam" id="2.30.38.10:FF:000001">
    <property type="entry name" value="Non-ribosomal peptide synthetase PvdI"/>
    <property type="match status" value="2"/>
</dbReference>
<dbReference type="GO" id="GO:0072330">
    <property type="term" value="P:monocarboxylic acid biosynthetic process"/>
    <property type="evidence" value="ECO:0007669"/>
    <property type="project" value="UniProtKB-ARBA"/>
</dbReference>
<dbReference type="InterPro" id="IPR009081">
    <property type="entry name" value="PP-bd_ACP"/>
</dbReference>
<dbReference type="InterPro" id="IPR025110">
    <property type="entry name" value="AMP-bd_C"/>
</dbReference>
<dbReference type="InterPro" id="IPR020806">
    <property type="entry name" value="PKS_PP-bd"/>
</dbReference>
<gene>
    <name evidence="6" type="ORF">GA0070616_0491</name>
</gene>
<dbReference type="InterPro" id="IPR020802">
    <property type="entry name" value="TesA-like"/>
</dbReference>
<evidence type="ECO:0000313" key="7">
    <source>
        <dbReference type="Proteomes" id="UP000199699"/>
    </source>
</evidence>
<dbReference type="Gene3D" id="3.30.559.10">
    <property type="entry name" value="Chloramphenicol acetyltransferase-like domain"/>
    <property type="match status" value="2"/>
</dbReference>
<dbReference type="FunFam" id="1.10.1200.10:FF:000016">
    <property type="entry name" value="Non-ribosomal peptide synthase"/>
    <property type="match status" value="1"/>
</dbReference>
<dbReference type="Proteomes" id="UP000199699">
    <property type="component" value="Unassembled WGS sequence"/>
</dbReference>
<dbReference type="Gene3D" id="3.40.50.980">
    <property type="match status" value="4"/>
</dbReference>
<dbReference type="GO" id="GO:0008610">
    <property type="term" value="P:lipid biosynthetic process"/>
    <property type="evidence" value="ECO:0007669"/>
    <property type="project" value="UniProtKB-ARBA"/>
</dbReference>
<dbReference type="FunFam" id="3.40.50.12780:FF:000012">
    <property type="entry name" value="Non-ribosomal peptide synthetase"/>
    <property type="match status" value="2"/>
</dbReference>
<dbReference type="Pfam" id="PF13193">
    <property type="entry name" value="AMP-binding_C"/>
    <property type="match status" value="2"/>
</dbReference>
<evidence type="ECO:0000256" key="2">
    <source>
        <dbReference type="ARBA" id="ARBA00022450"/>
    </source>
</evidence>
<dbReference type="InterPro" id="IPR029058">
    <property type="entry name" value="AB_hydrolase_fold"/>
</dbReference>
<dbReference type="Gene3D" id="3.30.559.30">
    <property type="entry name" value="Nonribosomal peptide synthetase, condensation domain"/>
    <property type="match status" value="2"/>
</dbReference>
<dbReference type="InterPro" id="IPR001242">
    <property type="entry name" value="Condensation_dom"/>
</dbReference>
<evidence type="ECO:0000259" key="5">
    <source>
        <dbReference type="PROSITE" id="PS50075"/>
    </source>
</evidence>
<dbReference type="InterPro" id="IPR006162">
    <property type="entry name" value="Ppantetheine_attach_site"/>
</dbReference>
<dbReference type="GO" id="GO:0044550">
    <property type="term" value="P:secondary metabolite biosynthetic process"/>
    <property type="evidence" value="ECO:0007669"/>
    <property type="project" value="UniProtKB-ARBA"/>
</dbReference>
<dbReference type="STRING" id="145857.GA0070616_0491"/>
<feature type="domain" description="Carrier" evidence="5">
    <location>
        <begin position="979"/>
        <end position="1053"/>
    </location>
</feature>
<dbReference type="Gene3D" id="3.40.50.1820">
    <property type="entry name" value="alpha/beta hydrolase"/>
    <property type="match status" value="1"/>
</dbReference>
<evidence type="ECO:0000256" key="3">
    <source>
        <dbReference type="ARBA" id="ARBA00022553"/>
    </source>
</evidence>
<dbReference type="PROSITE" id="PS00455">
    <property type="entry name" value="AMP_BINDING"/>
    <property type="match status" value="2"/>
</dbReference>
<dbReference type="Pfam" id="PF00975">
    <property type="entry name" value="Thioesterase"/>
    <property type="match status" value="1"/>
</dbReference>
<proteinExistence type="predicted"/>
<dbReference type="FunFam" id="3.30.300.30:FF:000010">
    <property type="entry name" value="Enterobactin synthetase component F"/>
    <property type="match status" value="2"/>
</dbReference>
<dbReference type="Gene3D" id="3.30.300.30">
    <property type="match status" value="2"/>
</dbReference>
<organism evidence="6 7">
    <name type="scientific">Micromonospora nigra</name>
    <dbReference type="NCBI Taxonomy" id="145857"/>
    <lineage>
        <taxon>Bacteria</taxon>
        <taxon>Bacillati</taxon>
        <taxon>Actinomycetota</taxon>
        <taxon>Actinomycetes</taxon>
        <taxon>Micromonosporales</taxon>
        <taxon>Micromonosporaceae</taxon>
        <taxon>Micromonospora</taxon>
    </lineage>
</organism>
<dbReference type="GO" id="GO:0031177">
    <property type="term" value="F:phosphopantetheine binding"/>
    <property type="evidence" value="ECO:0007669"/>
    <property type="project" value="InterPro"/>
</dbReference>
<dbReference type="PROSITE" id="PS00012">
    <property type="entry name" value="PHOSPHOPANTETHEINE"/>
    <property type="match status" value="1"/>
</dbReference>
<name>A0A1C6RBV1_9ACTN</name>
<dbReference type="InterPro" id="IPR045851">
    <property type="entry name" value="AMP-bd_C_sf"/>
</dbReference>
<dbReference type="InterPro" id="IPR020845">
    <property type="entry name" value="AMP-binding_CS"/>
</dbReference>
<sequence>MFERFARLSAAQRNVFLARVGADAVAARQVGLSYAQRRLWFLEQLAAVGVAYSLPAAFRVAGRLDVAALQVAVDRVCRRHAALRARFVDVGGEPVQLVSGELPRVEITRLSASADRDAAVTGWVREQIARPFDLGGQLLRCAVAVLAEDDHAVVLNMHHIVSDGWSLGVLFTELSDFYREATGGAPVRPAELPIQYVDHAAWQRDTLRGDRLEAELAFWQEQLAGAPELLDLPTDRPRPARQSHRGDIAEQFVPAETADRLRELARAHGATPFMVFLAVYAMLLGVYSGQDDIVVGTPVSGRGHPQSQDLIGLFVNTIVLRADLHGDPSFVELLERLRRTCVAAYSHQEVPFDLVVERLRPDRDLSRNPLFQAFFAYEPTSGTPDFGGVPVHPVDVTDTTAKFDLSLSMVEQPDGRILAALGYATDLFTPDTAGRMLRHLTRILTAVAAEPKTSASMLPLLDDEERARLLTGTPALPPSPVAGLHQLVERQAARTPEGTALVHRATATTYRELDQAANRLAHHLRALGLAAQAPVGICLTRGPALPVAVLAVLKAGGAYLPLDPAYPADRLRLMLTDSAAPIVITETGQRDRFADYPGTLVHLDEPATDLDARPCTPLDLPVAPGALAYVLYTSGSTGLPKGVAVEHRSAVALVDWATDRYRAEEFAGVLASTSICFDLSVFELFAPLSSGGTVVLVDTLFDLPAVAGPPVTLVNTVPSLLRELLRTNPLPDTVRTVNLAGEPLPADLVAQVYAHPHVRDVHNLYGPSEDTTYSTAARIDPGDPRPPIGRPLPGTRAYVLDRHGNPTPTGIRGELYLAGTGLGRGYHNRPALTARRFLPDPFADTPAARMYRTGDLARQLPDGQLEYLGRADNQVKIRGLRIELGEIEALLGEDPDVDEVVVLARTDGTGAAHLVGYVVPAGGRQPDPDVIRRRLGLRLPTYMVPGAVLVLDRMPLTPSGKVDRHALPAPAAAVTTGHAPRSPHEALICDLFAEALGLDRVGVDDDFFDHGGHSLLVIRLLAGLRQHGVELTVGDVFDAPTPAALARRQPVNAPARPALRVADRPDVLPMSFAQRRLWILDRIEGGSATYNLPVALRFSGPPVPAALDAALSDLLARHEILRTVYRLVGEEPSQLVLDPSAASVRLQVVRVDPAGLRAAVDHAAHRVFDLAAEPPVAATLFDAGPHDQVLLLLVHHIAADGWSVPCLLRDLADAYAARVGGTPPTAAPLPVQYADYTLWQRHLLGSATDPDSRTAHQLAFWRAALRDLPEELALPTDRPRPQQPSRRGDVVPVEIDAELCRAAGDLARETRSTLYMVLQAALAGLLHRCGAGTDIPIGCPVAGRTDPALDDLVGFLVNTLVLRTDVSGDPTFRQLLCRVRDWDRAAYANDDVPFELLVERLNPARAAARQPLFQVLLGLLYGAEDRLRFADLSAEPMAVSTATARLDLSFNLTVDPGRDGGPQRIDGVVEYSTELFDRATVEALVARLVRLLRAATDAPDVPVSHLDILGPTERHRILVDWAGPERATPADHDTIQQRLAAQVDRAPDAIAVRAADATLSYAELDRRANRLAHRLRRAGVGVETTVAVLHERSPQVLVTSLAVLKAGGAYVPLHTGQPVSRMRTVVAGSGAALVLVDAASRSFGLRCDVPVLVVDDDTPGAPGDDLPPAVPQHPDSLAYVMYTSGSTGAPKGVAVSHRNVLDLVADPCWRCGPGDGMLMHSPYAFDLSVHETWVPLLNGATVVVAPAGPLDVEALHRALADPAVTAADLSAGLFALLADERPDAFAGLREIWTGGDVASTTAVRAVREHAPRATVTNLYGPTEATFVVTHHVLPPGEPVPATVPIGRPLDDTRVYVLDRRLGPVPVGVTGEVYLAGAGLARGYLGQPAQTAQRFVPDPFRPGERMYRTGDLGRWRPDGVLEFAGRADDQTKIRGFRIEPGEIEAALGRHPSVLRTAVVAGRYRGERSLLGYVVPRPGAALDPQELRRFLADRVPSYMVPAAIVPLDELPLNPNGKLDRKALPVPRDRPAAGRQPLPAEQEALRRIFAELLGLPDVGVDEDFFDLGGHSLLAIRLVNRVADVLGVRLDLGAVFNGATVSGLATRIARDAPVDGSPRRIARDAPVAVLDPVLALHAAGTGAALFCLPPVTGLGWGYAGLVRHVGGARPVYALQAPALSGDGLPRSVEALAEQHLAQVRQRQPHGPYHLVGFSFGALVAHQMACRLQAAGEQVGLLVAIDGYPPPAGAGGGTGPDEAGGDQQAGDTGPDEAGGGAELVDLLRRTTRQFDGVDARDAAVIETLVDRHRRLMRTYAPPRFAGDLLLFRATAPVTGPEVAAWRPHVTGAIEVREVATDHWRLLEPSALATIGPMIARALAGAGESNEE</sequence>
<dbReference type="GO" id="GO:0005829">
    <property type="term" value="C:cytosol"/>
    <property type="evidence" value="ECO:0007669"/>
    <property type="project" value="TreeGrafter"/>
</dbReference>
<dbReference type="SMART" id="SM00823">
    <property type="entry name" value="PKS_PP"/>
    <property type="match status" value="2"/>
</dbReference>
<dbReference type="SUPFAM" id="SSF52777">
    <property type="entry name" value="CoA-dependent acyltransferases"/>
    <property type="match status" value="4"/>
</dbReference>
<dbReference type="GO" id="GO:0003824">
    <property type="term" value="F:catalytic activity"/>
    <property type="evidence" value="ECO:0007669"/>
    <property type="project" value="InterPro"/>
</dbReference>
<protein>
    <submittedName>
        <fullName evidence="6">Amino acid adenylation domain-containing protein</fullName>
    </submittedName>
</protein>
<keyword evidence="2" id="KW-0596">Phosphopantetheine</keyword>
<dbReference type="FunFam" id="3.40.50.980:FF:000001">
    <property type="entry name" value="Non-ribosomal peptide synthetase"/>
    <property type="match status" value="2"/>
</dbReference>
<feature type="region of interest" description="Disordered" evidence="4">
    <location>
        <begin position="2243"/>
        <end position="2271"/>
    </location>
</feature>
<dbReference type="SMART" id="SM00824">
    <property type="entry name" value="PKS_TE"/>
    <property type="match status" value="1"/>
</dbReference>
<dbReference type="InterPro" id="IPR010071">
    <property type="entry name" value="AA_adenyl_dom"/>
</dbReference>
<dbReference type="SUPFAM" id="SSF53474">
    <property type="entry name" value="alpha/beta-Hydrolases"/>
    <property type="match status" value="1"/>
</dbReference>
<dbReference type="SUPFAM" id="SSF56801">
    <property type="entry name" value="Acetyl-CoA synthetase-like"/>
    <property type="match status" value="2"/>
</dbReference>
<evidence type="ECO:0000256" key="1">
    <source>
        <dbReference type="ARBA" id="ARBA00001957"/>
    </source>
</evidence>
<dbReference type="CDD" id="cd19540">
    <property type="entry name" value="LCL_NRPS-like"/>
    <property type="match status" value="1"/>
</dbReference>
<comment type="cofactor">
    <cofactor evidence="1">
        <name>pantetheine 4'-phosphate</name>
        <dbReference type="ChEBI" id="CHEBI:47942"/>
    </cofactor>
</comment>
<dbReference type="Gene3D" id="1.10.1200.10">
    <property type="entry name" value="ACP-like"/>
    <property type="match status" value="1"/>
</dbReference>
<dbReference type="NCBIfam" id="TIGR01733">
    <property type="entry name" value="AA-adenyl-dom"/>
    <property type="match status" value="2"/>
</dbReference>
<reference evidence="6 7" key="1">
    <citation type="submission" date="2016-06" db="EMBL/GenBank/DDBJ databases">
        <authorList>
            <person name="Kjaerup R.B."/>
            <person name="Dalgaard T.S."/>
            <person name="Juul-Madsen H.R."/>
        </authorList>
    </citation>
    <scope>NUCLEOTIDE SEQUENCE [LARGE SCALE GENOMIC DNA]</scope>
    <source>
        <strain evidence="6 7">DSM 43818</strain>
    </source>
</reference>
<dbReference type="EMBL" id="FMHT01000003">
    <property type="protein sequence ID" value="SCL14613.1"/>
    <property type="molecule type" value="Genomic_DNA"/>
</dbReference>
<dbReference type="SUPFAM" id="SSF47336">
    <property type="entry name" value="ACP-like"/>
    <property type="match status" value="2"/>
</dbReference>
<keyword evidence="3" id="KW-0597">Phosphoprotein</keyword>
<dbReference type="PANTHER" id="PTHR45527">
    <property type="entry name" value="NONRIBOSOMAL PEPTIDE SYNTHETASE"/>
    <property type="match status" value="1"/>
</dbReference>
<dbReference type="Pfam" id="PF00501">
    <property type="entry name" value="AMP-binding"/>
    <property type="match status" value="2"/>
</dbReference>
<dbReference type="InterPro" id="IPR023213">
    <property type="entry name" value="CAT-like_dom_sf"/>
</dbReference>
<keyword evidence="7" id="KW-1185">Reference proteome</keyword>
<dbReference type="Gene3D" id="2.30.38.10">
    <property type="entry name" value="Luciferase, Domain 3"/>
    <property type="match status" value="2"/>
</dbReference>
<accession>A0A1C6RBV1</accession>
<evidence type="ECO:0000313" key="6">
    <source>
        <dbReference type="EMBL" id="SCL14613.1"/>
    </source>
</evidence>
<dbReference type="Pfam" id="PF00668">
    <property type="entry name" value="Condensation"/>
    <property type="match status" value="2"/>
</dbReference>
<dbReference type="GO" id="GO:0043041">
    <property type="term" value="P:amino acid activation for nonribosomal peptide biosynthetic process"/>
    <property type="evidence" value="ECO:0007669"/>
    <property type="project" value="TreeGrafter"/>
</dbReference>
<dbReference type="CDD" id="cd19531">
    <property type="entry name" value="LCL_NRPS-like"/>
    <property type="match status" value="1"/>
</dbReference>
<evidence type="ECO:0000256" key="4">
    <source>
        <dbReference type="SAM" id="MobiDB-lite"/>
    </source>
</evidence>